<name>K7RJZ4_ACIA4</name>
<dbReference type="Proteomes" id="UP000000214">
    <property type="component" value="Chromosome"/>
</dbReference>
<evidence type="ECO:0000313" key="2">
    <source>
        <dbReference type="Proteomes" id="UP000000214"/>
    </source>
</evidence>
<sequence length="93" mass="10462">MSVTFTHSAGRHGVSEQDAIWAIEHALLAKPSFQRSRLPDMPDPSLFVGPDTSGRIIEVMAVRTDDDLIIFHAMRARPQFVDQIRTPRKGAHR</sequence>
<reference evidence="1 2" key="1">
    <citation type="journal article" date="2012" name="BMC Genomics">
        <title>The genome sequence of Propionibacterium acidipropionici provides insights into its biotechnological and industrial potential.</title>
        <authorList>
            <person name="Parizzi L.P."/>
            <person name="Grassi M.C."/>
            <person name="Llerena L.A."/>
            <person name="Carazzolle M.F."/>
            <person name="Queiroz V.L."/>
            <person name="Lunardi I."/>
            <person name="Zeidler A.F."/>
            <person name="Teixeira P.J."/>
            <person name="Mieczkowski P."/>
            <person name="Rincones J."/>
            <person name="Pereira G.A."/>
        </authorList>
    </citation>
    <scope>NUCLEOTIDE SEQUENCE [LARGE SCALE GENOMIC DNA]</scope>
    <source>
        <strain evidence="2">ATCC 4875 / DSM 20272 / JCM 6432 / NBRC 12425 / NCIMB 8070</strain>
    </source>
</reference>
<protein>
    <recommendedName>
        <fullName evidence="3">Toxin</fullName>
    </recommendedName>
</protein>
<dbReference type="AlphaFoldDB" id="K7RJZ4"/>
<dbReference type="EMBL" id="CP003493">
    <property type="protein sequence ID" value="AFV88224.1"/>
    <property type="molecule type" value="Genomic_DNA"/>
</dbReference>
<accession>K7RJZ4</accession>
<evidence type="ECO:0000313" key="1">
    <source>
        <dbReference type="EMBL" id="AFV88224.1"/>
    </source>
</evidence>
<dbReference type="HOGENOM" id="CLU_168745_1_1_11"/>
<evidence type="ECO:0008006" key="3">
    <source>
        <dbReference type="Google" id="ProtNLM"/>
    </source>
</evidence>
<gene>
    <name evidence="1" type="ordered locus">PACID_03770</name>
</gene>
<organism evidence="1 2">
    <name type="scientific">Acidipropionibacterium acidipropionici (strain ATCC 4875 / DSM 20272 / JCM 6432 / NBRC 12425 / NCIMB 8070 / 4)</name>
    <name type="common">Propionibacterium acidipropionici</name>
    <dbReference type="NCBI Taxonomy" id="1171373"/>
    <lineage>
        <taxon>Bacteria</taxon>
        <taxon>Bacillati</taxon>
        <taxon>Actinomycetota</taxon>
        <taxon>Actinomycetes</taxon>
        <taxon>Propionibacteriales</taxon>
        <taxon>Propionibacteriaceae</taxon>
        <taxon>Acidipropionibacterium</taxon>
    </lineage>
</organism>
<proteinExistence type="predicted"/>
<dbReference type="PATRIC" id="fig|1171373.8.peg.378"/>
<dbReference type="KEGG" id="pbo:PACID_03770"/>